<dbReference type="AlphaFoldDB" id="A0A6G1LXU4"/>
<sequence length="507" mass="57065">MTNTIPLLPELIFETLGHCNIETIWNFAKTSRASYLIAFRVLASEYRFPLTIPHALRSGLVEKHREGGFYDRIDTVAIDVTETSWDPSSLPNLLDFLKSKRENNASANVIIYSHQNESCSINTLTTVFKEIFVEFYDTIKGLSIRVDIAQVDEGVLVKRINELYATIRSGITSHKISRGREGHEPLPLKSLDLQIQAYSARSTMDLFLRAVSHVISVAGGAEGNRLEDIKLVVKWAVYNSVEASAISPLDTNLLKSDYVRKVWLEDKNWFGARNRVGEIVRFWPKVEELHLDCGVGGSLVDYEGLRVLKTLRTLSIPFPYAGWLAGEEGFCYMRSLFWTYFSQESRLLREDGPLRQIQFHYLRRDGLTTNYTKIRLRKKRVDSLEDANGGHFSQLAGGAAAAAATGILADDSPGRLAFTMEDLGDRPTDPIDLSAICQLMLAASSRIEKFRWTRTHREFLNPFLNGIAESMMAIGDRPEHWSGLEDAVSNPNINRAGVKCTDHNCIA</sequence>
<name>A0A6G1LXU4_ORBOL</name>
<evidence type="ECO:0000313" key="2">
    <source>
        <dbReference type="EMBL" id="KAF3223634.1"/>
    </source>
</evidence>
<evidence type="ECO:0000313" key="1">
    <source>
        <dbReference type="EMBL" id="KAF3197256.1"/>
    </source>
</evidence>
<comment type="caution">
    <text evidence="2">The sequence shown here is derived from an EMBL/GenBank/DDBJ whole genome shotgun (WGS) entry which is preliminary data.</text>
</comment>
<dbReference type="OrthoDB" id="5281440at2759"/>
<dbReference type="EMBL" id="WIWT01000001">
    <property type="protein sequence ID" value="KAF3223634.1"/>
    <property type="molecule type" value="Genomic_DNA"/>
</dbReference>
<dbReference type="Proteomes" id="UP000483672">
    <property type="component" value="Unassembled WGS sequence"/>
</dbReference>
<proteinExistence type="predicted"/>
<evidence type="ECO:0000313" key="4">
    <source>
        <dbReference type="Proteomes" id="UP000614610"/>
    </source>
</evidence>
<dbReference type="EMBL" id="WIPF01000292">
    <property type="protein sequence ID" value="KAF3197256.1"/>
    <property type="molecule type" value="Genomic_DNA"/>
</dbReference>
<accession>A0A6G1LXU4</accession>
<evidence type="ECO:0000313" key="3">
    <source>
        <dbReference type="Proteomes" id="UP000483672"/>
    </source>
</evidence>
<protein>
    <submittedName>
        <fullName evidence="2">Uncharacterized protein</fullName>
    </submittedName>
</protein>
<organism evidence="2 4">
    <name type="scientific">Orbilia oligospora</name>
    <name type="common">Nematode-trapping fungus</name>
    <name type="synonym">Arthrobotrys oligospora</name>
    <dbReference type="NCBI Taxonomy" id="2813651"/>
    <lineage>
        <taxon>Eukaryota</taxon>
        <taxon>Fungi</taxon>
        <taxon>Dikarya</taxon>
        <taxon>Ascomycota</taxon>
        <taxon>Pezizomycotina</taxon>
        <taxon>Orbiliomycetes</taxon>
        <taxon>Orbiliales</taxon>
        <taxon>Orbiliaceae</taxon>
        <taxon>Orbilia</taxon>
    </lineage>
</organism>
<gene>
    <name evidence="1" type="ORF">TWF191_005540</name>
    <name evidence="2" type="ORF">TWF679_000076</name>
</gene>
<dbReference type="Proteomes" id="UP000614610">
    <property type="component" value="Unassembled WGS sequence"/>
</dbReference>
<reference evidence="2 3" key="1">
    <citation type="submission" date="2019-06" db="EMBL/GenBank/DDBJ databases">
        <authorList>
            <person name="Palmer J.M."/>
        </authorList>
    </citation>
    <scope>NUCLEOTIDE SEQUENCE</scope>
    <source>
        <strain evidence="1 3">TWF191</strain>
        <strain evidence="2">TWF679</strain>
    </source>
</reference>